<evidence type="ECO:0000313" key="2">
    <source>
        <dbReference type="WBParaSite" id="nRc.2.0.1.t05787-RA"/>
    </source>
</evidence>
<evidence type="ECO:0000313" key="1">
    <source>
        <dbReference type="Proteomes" id="UP000887565"/>
    </source>
</evidence>
<organism evidence="1 2">
    <name type="scientific">Romanomermis culicivorax</name>
    <name type="common">Nematode worm</name>
    <dbReference type="NCBI Taxonomy" id="13658"/>
    <lineage>
        <taxon>Eukaryota</taxon>
        <taxon>Metazoa</taxon>
        <taxon>Ecdysozoa</taxon>
        <taxon>Nematoda</taxon>
        <taxon>Enoplea</taxon>
        <taxon>Dorylaimia</taxon>
        <taxon>Mermithida</taxon>
        <taxon>Mermithoidea</taxon>
        <taxon>Mermithidae</taxon>
        <taxon>Romanomermis</taxon>
    </lineage>
</organism>
<keyword evidence="1" id="KW-1185">Reference proteome</keyword>
<accession>A0A915HW59</accession>
<dbReference type="Proteomes" id="UP000887565">
    <property type="component" value="Unplaced"/>
</dbReference>
<dbReference type="WBParaSite" id="nRc.2.0.1.t05787-RA">
    <property type="protein sequence ID" value="nRc.2.0.1.t05787-RA"/>
    <property type="gene ID" value="nRc.2.0.1.g05787"/>
</dbReference>
<sequence>MDYGMDPSKREIRKLTKYKDEIRYMGQNNRDKTELNYGQDAKESYLQASGYNKDSGEKLIQRTFTTKN</sequence>
<protein>
    <submittedName>
        <fullName evidence="2">Uncharacterized protein</fullName>
    </submittedName>
</protein>
<dbReference type="AlphaFoldDB" id="A0A915HW59"/>
<name>A0A915HW59_ROMCU</name>
<reference evidence="2" key="1">
    <citation type="submission" date="2022-11" db="UniProtKB">
        <authorList>
            <consortium name="WormBaseParasite"/>
        </authorList>
    </citation>
    <scope>IDENTIFICATION</scope>
</reference>
<proteinExistence type="predicted"/>